<name>A0A223D1N7_9BACL</name>
<accession>A0A223D1N7</accession>
<dbReference type="EMBL" id="CP022657">
    <property type="protein sequence ID" value="ASS75294.1"/>
    <property type="molecule type" value="Genomic_DNA"/>
</dbReference>
<sequence>MSGGLRMQRYWKRIRLVFFCMILLIYSTPLPAAAWQGDWLELAFIRNGKLWVKQGGQERPITADGIASWPSWSPDGKWIAYLRRESVQADLAQLWLYDTTKGRTYQVQDAVQDVNWSPTQNLLAYRIDSILTVTDLRDGHPRRAQEVVPGVGEYSWLPDGSGFLVSAAGSLGPMGWSPSELYKVIASPDEATKQVHKFYTLPTTFRFQGQQFLAVGTSRFKWSADGKWISFLATQTASLSADENVLCLLSSDGKTFVPTAEMLAYDRWFKWSPQDATLGVIAGIGRFSLVGKRLQLFGPPFGHGRTLTPNKQADRSFDWLDAQTLLVSRSAEPASDHEPLANVMPKIFQVHGKDGTAQAISSPQAGAGDFDPQVLSGGQAITWVRWDRRRADIWVADRDGSHAKRWVEGIGEGQLSVEHWHWDSVISWKKQHDR</sequence>
<dbReference type="Pfam" id="PF07676">
    <property type="entry name" value="PD40"/>
    <property type="match status" value="1"/>
</dbReference>
<evidence type="ECO:0008006" key="4">
    <source>
        <dbReference type="Google" id="ProtNLM"/>
    </source>
</evidence>
<evidence type="ECO:0000313" key="3">
    <source>
        <dbReference type="Proteomes" id="UP000214688"/>
    </source>
</evidence>
<protein>
    <recommendedName>
        <fullName evidence="4">Dipeptidylpeptidase IV N-terminal domain-containing protein</fullName>
    </recommendedName>
</protein>
<dbReference type="AlphaFoldDB" id="A0A223D1N7"/>
<comment type="similarity">
    <text evidence="1">Belongs to the TolB family.</text>
</comment>
<dbReference type="Proteomes" id="UP000214688">
    <property type="component" value="Chromosome"/>
</dbReference>
<evidence type="ECO:0000313" key="2">
    <source>
        <dbReference type="EMBL" id="ASS75294.1"/>
    </source>
</evidence>
<organism evidence="2 3">
    <name type="scientific">Tumebacillus algifaecis</name>
    <dbReference type="NCBI Taxonomy" id="1214604"/>
    <lineage>
        <taxon>Bacteria</taxon>
        <taxon>Bacillati</taxon>
        <taxon>Bacillota</taxon>
        <taxon>Bacilli</taxon>
        <taxon>Bacillales</taxon>
        <taxon>Alicyclobacillaceae</taxon>
        <taxon>Tumebacillus</taxon>
    </lineage>
</organism>
<dbReference type="PANTHER" id="PTHR36842:SF1">
    <property type="entry name" value="PROTEIN TOLB"/>
    <property type="match status" value="1"/>
</dbReference>
<evidence type="ECO:0000256" key="1">
    <source>
        <dbReference type="ARBA" id="ARBA00009820"/>
    </source>
</evidence>
<dbReference type="SUPFAM" id="SSF82171">
    <property type="entry name" value="DPP6 N-terminal domain-like"/>
    <property type="match status" value="1"/>
</dbReference>
<gene>
    <name evidence="2" type="ORF">CIG75_10040</name>
</gene>
<keyword evidence="3" id="KW-1185">Reference proteome</keyword>
<reference evidence="2 3" key="1">
    <citation type="journal article" date="2015" name="Int. J. Syst. Evol. Microbiol.">
        <title>Tumebacillus algifaecis sp. nov., isolated from decomposing algal scum.</title>
        <authorList>
            <person name="Wu Y.F."/>
            <person name="Zhang B."/>
            <person name="Xing P."/>
            <person name="Wu Q.L."/>
            <person name="Liu S.J."/>
        </authorList>
    </citation>
    <scope>NUCLEOTIDE SEQUENCE [LARGE SCALE GENOMIC DNA]</scope>
    <source>
        <strain evidence="2 3">THMBR28</strain>
    </source>
</reference>
<dbReference type="InterPro" id="IPR011042">
    <property type="entry name" value="6-blade_b-propeller_TolB-like"/>
</dbReference>
<proteinExistence type="inferred from homology"/>
<dbReference type="Gene3D" id="2.120.10.30">
    <property type="entry name" value="TolB, C-terminal domain"/>
    <property type="match status" value="2"/>
</dbReference>
<dbReference type="KEGG" id="tab:CIG75_10040"/>
<dbReference type="InterPro" id="IPR011659">
    <property type="entry name" value="WD40"/>
</dbReference>
<dbReference type="PANTHER" id="PTHR36842">
    <property type="entry name" value="PROTEIN TOLB HOMOLOG"/>
    <property type="match status" value="1"/>
</dbReference>